<reference evidence="4" key="1">
    <citation type="journal article" date="2021" name="Evol. Appl.">
        <title>The genome of the Pyrenean desman and the effects of bottlenecks and inbreeding on the genomic landscape of an endangered species.</title>
        <authorList>
            <person name="Escoda L."/>
            <person name="Castresana J."/>
        </authorList>
    </citation>
    <scope>NUCLEOTIDE SEQUENCE</scope>
    <source>
        <strain evidence="4">IBE-C5619</strain>
    </source>
</reference>
<dbReference type="Gene3D" id="3.90.640.90">
    <property type="entry name" value="Anti-proliferative protein, N-terminal domain"/>
    <property type="match status" value="1"/>
</dbReference>
<dbReference type="PRINTS" id="PR00310">
    <property type="entry name" value="ANTIPRLFBTG1"/>
</dbReference>
<dbReference type="EMBL" id="JAGFMF010011684">
    <property type="protein sequence ID" value="KAG8516185.1"/>
    <property type="molecule type" value="Genomic_DNA"/>
</dbReference>
<comment type="caution">
    <text evidence="4">The sequence shown here is derived from an EMBL/GenBank/DDBJ whole genome shotgun (WGS) entry which is preliminary data.</text>
</comment>
<dbReference type="PANTHER" id="PTHR17537:SF6">
    <property type="entry name" value="PROTEIN TOB1"/>
    <property type="match status" value="1"/>
</dbReference>
<sequence length="233" mass="25665">RCVHIFGEELERLHQKKSEGCQCPEKPHKRSEFGETVDLVSEQVSAEGGLGIVEARGSLPQEVSVWIDPFEVSYQTGEKGTVEMFYVDDGNENGCELEIKNSFNPETQVFLPIRDSASSSASTSPSPPFAFTPATFAAKFMSTERKNSGCSDKVACTFSVHLSLNVTTSCSESRLFLSALSVWARVFGLPAQPQQYQQPTQPLALPHHSCSNSRKSLLFLLMPGNLFFLICMS</sequence>
<feature type="non-terminal residue" evidence="4">
    <location>
        <position position="1"/>
    </location>
</feature>
<proteinExistence type="inferred from homology"/>
<dbReference type="InterPro" id="IPR002087">
    <property type="entry name" value="Anti_prolifrtn"/>
</dbReference>
<dbReference type="PANTHER" id="PTHR17537">
    <property type="entry name" value="TRANSDUCER OF ERBB2 TOB"/>
    <property type="match status" value="1"/>
</dbReference>
<evidence type="ECO:0000313" key="5">
    <source>
        <dbReference type="Proteomes" id="UP000700334"/>
    </source>
</evidence>
<dbReference type="GO" id="GO:0003714">
    <property type="term" value="F:transcription corepressor activity"/>
    <property type="evidence" value="ECO:0007669"/>
    <property type="project" value="TreeGrafter"/>
</dbReference>
<evidence type="ECO:0000259" key="3">
    <source>
        <dbReference type="SMART" id="SM00099"/>
    </source>
</evidence>
<dbReference type="GO" id="GO:0005634">
    <property type="term" value="C:nucleus"/>
    <property type="evidence" value="ECO:0007669"/>
    <property type="project" value="TreeGrafter"/>
</dbReference>
<dbReference type="Proteomes" id="UP000700334">
    <property type="component" value="Unassembled WGS sequence"/>
</dbReference>
<dbReference type="AlphaFoldDB" id="A0A8J6DQM1"/>
<dbReference type="Pfam" id="PF07742">
    <property type="entry name" value="BTG"/>
    <property type="match status" value="1"/>
</dbReference>
<gene>
    <name evidence="4" type="ORF">J0S82_015399</name>
</gene>
<dbReference type="SMART" id="SM00099">
    <property type="entry name" value="btg1"/>
    <property type="match status" value="1"/>
</dbReference>
<feature type="non-terminal residue" evidence="4">
    <location>
        <position position="233"/>
    </location>
</feature>
<dbReference type="InterPro" id="IPR015676">
    <property type="entry name" value="Tob1/2"/>
</dbReference>
<evidence type="ECO:0000256" key="2">
    <source>
        <dbReference type="ARBA" id="ARBA00022553"/>
    </source>
</evidence>
<accession>A0A8J6DQM1</accession>
<organism evidence="4 5">
    <name type="scientific">Galemys pyrenaicus</name>
    <name type="common">Iberian desman</name>
    <name type="synonym">Pyrenean desman</name>
    <dbReference type="NCBI Taxonomy" id="202257"/>
    <lineage>
        <taxon>Eukaryota</taxon>
        <taxon>Metazoa</taxon>
        <taxon>Chordata</taxon>
        <taxon>Craniata</taxon>
        <taxon>Vertebrata</taxon>
        <taxon>Euteleostomi</taxon>
        <taxon>Mammalia</taxon>
        <taxon>Eutheria</taxon>
        <taxon>Laurasiatheria</taxon>
        <taxon>Eulipotyphla</taxon>
        <taxon>Talpidae</taxon>
        <taxon>Galemys</taxon>
    </lineage>
</organism>
<dbReference type="InterPro" id="IPR036054">
    <property type="entry name" value="BTG-like_sf"/>
</dbReference>
<keyword evidence="5" id="KW-1185">Reference proteome</keyword>
<evidence type="ECO:0000313" key="4">
    <source>
        <dbReference type="EMBL" id="KAG8516185.1"/>
    </source>
</evidence>
<dbReference type="OrthoDB" id="19928at2759"/>
<comment type="similarity">
    <text evidence="1">Belongs to the BTG family.</text>
</comment>
<name>A0A8J6DQM1_GALPY</name>
<keyword evidence="2" id="KW-0597">Phosphoprotein</keyword>
<protein>
    <submittedName>
        <fullName evidence="4">Protein Tob1</fullName>
    </submittedName>
</protein>
<evidence type="ECO:0000256" key="1">
    <source>
        <dbReference type="ARBA" id="ARBA00007989"/>
    </source>
</evidence>
<dbReference type="GO" id="GO:0005737">
    <property type="term" value="C:cytoplasm"/>
    <property type="evidence" value="ECO:0007669"/>
    <property type="project" value="TreeGrafter"/>
</dbReference>
<feature type="domain" description="Anti-proliferative protein" evidence="3">
    <location>
        <begin position="1"/>
        <end position="79"/>
    </location>
</feature>
<dbReference type="SUPFAM" id="SSF160696">
    <property type="entry name" value="BTG domain-like"/>
    <property type="match status" value="1"/>
</dbReference>